<dbReference type="AlphaFoldDB" id="A0AAW7YG08"/>
<feature type="chain" id="PRO_5043767983" description="Lipoprotein" evidence="1">
    <location>
        <begin position="22"/>
        <end position="130"/>
    </location>
</feature>
<name>A0AAW7YG08_9GAMM</name>
<dbReference type="InterPro" id="IPR032675">
    <property type="entry name" value="LRR_dom_sf"/>
</dbReference>
<dbReference type="PROSITE" id="PS51257">
    <property type="entry name" value="PROKAR_LIPOPROTEIN"/>
    <property type="match status" value="1"/>
</dbReference>
<dbReference type="Gene3D" id="3.80.10.10">
    <property type="entry name" value="Ribonuclease Inhibitor"/>
    <property type="match status" value="1"/>
</dbReference>
<evidence type="ECO:0000313" key="3">
    <source>
        <dbReference type="Proteomes" id="UP001170624"/>
    </source>
</evidence>
<dbReference type="EMBL" id="JAUOPU010000102">
    <property type="protein sequence ID" value="MDO6545575.1"/>
    <property type="molecule type" value="Genomic_DNA"/>
</dbReference>
<reference evidence="2" key="1">
    <citation type="submission" date="2023-07" db="EMBL/GenBank/DDBJ databases">
        <title>Genome content predicts the carbon catabolic preferences of heterotrophic bacteria.</title>
        <authorList>
            <person name="Gralka M."/>
        </authorList>
    </citation>
    <scope>NUCLEOTIDE SEQUENCE</scope>
    <source>
        <strain evidence="2">G2M05</strain>
    </source>
</reference>
<keyword evidence="1" id="KW-0732">Signal</keyword>
<feature type="signal peptide" evidence="1">
    <location>
        <begin position="1"/>
        <end position="21"/>
    </location>
</feature>
<protein>
    <recommendedName>
        <fullName evidence="4">Lipoprotein</fullName>
    </recommendedName>
</protein>
<feature type="non-terminal residue" evidence="2">
    <location>
        <position position="130"/>
    </location>
</feature>
<evidence type="ECO:0000256" key="1">
    <source>
        <dbReference type="SAM" id="SignalP"/>
    </source>
</evidence>
<evidence type="ECO:0000313" key="2">
    <source>
        <dbReference type="EMBL" id="MDO6545575.1"/>
    </source>
</evidence>
<evidence type="ECO:0008006" key="4">
    <source>
        <dbReference type="Google" id="ProtNLM"/>
    </source>
</evidence>
<accession>A0AAW7YG08</accession>
<dbReference type="Proteomes" id="UP001170624">
    <property type="component" value="Unassembled WGS sequence"/>
</dbReference>
<comment type="caution">
    <text evidence="2">The sequence shown here is derived from an EMBL/GenBank/DDBJ whole genome shotgun (WGS) entry which is preliminary data.</text>
</comment>
<gene>
    <name evidence="2" type="ORF">Q4568_23905</name>
</gene>
<organism evidence="2 3">
    <name type="scientific">Photobacterium sanguinicancri</name>
    <dbReference type="NCBI Taxonomy" id="875932"/>
    <lineage>
        <taxon>Bacteria</taxon>
        <taxon>Pseudomonadati</taxon>
        <taxon>Pseudomonadota</taxon>
        <taxon>Gammaproteobacteria</taxon>
        <taxon>Vibrionales</taxon>
        <taxon>Vibrionaceae</taxon>
        <taxon>Photobacterium</taxon>
    </lineage>
</organism>
<sequence length="130" mass="14085">MKNKKSIIFSIMLSLFLTACGGGGGGANEPNDTPQSKLPSPVELTIEEQIATTFPDTILASCVQTVVDDMIANGNTPKILSDIKHLNCRNEVIESTEGIELLINLDSLYINSDKITAIDLSSNEKLRYLT</sequence>
<proteinExistence type="predicted"/>